<name>A0A0F5FLJ2_9HYPH</name>
<dbReference type="RefSeq" id="WP_046104362.1">
    <property type="nucleotide sequence ID" value="NZ_JZEY01000054.1"/>
</dbReference>
<accession>A0A0F5FLJ2</accession>
<dbReference type="GO" id="GO:0046491">
    <property type="term" value="P:L-methylmalonyl-CoA metabolic process"/>
    <property type="evidence" value="ECO:0007669"/>
    <property type="project" value="TreeGrafter"/>
</dbReference>
<sequence length="129" mass="14046">MALSHFEFVTLFVPDIDAARAFYEKVFAVDMVHADDVSAVFGFAGTMINLLLDSQAPELVAPIKPGGNGPRMLLTIRVDDVDAECARLGEQGVFLLNGPVNRPWGRRTAAFADPAGHVWELAQVLPEPR</sequence>
<dbReference type="Proteomes" id="UP000033649">
    <property type="component" value="Unassembled WGS sequence"/>
</dbReference>
<comment type="caution">
    <text evidence="3">The sequence shown here is derived from an EMBL/GenBank/DDBJ whole genome shotgun (WGS) entry which is preliminary data.</text>
</comment>
<dbReference type="InterPro" id="IPR029068">
    <property type="entry name" value="Glyas_Bleomycin-R_OHBP_Dase"/>
</dbReference>
<protein>
    <submittedName>
        <fullName evidence="3">Glyoxalase</fullName>
    </submittedName>
</protein>
<evidence type="ECO:0000256" key="1">
    <source>
        <dbReference type="ARBA" id="ARBA00022723"/>
    </source>
</evidence>
<dbReference type="PATRIC" id="fig|429727.3.peg.1510"/>
<dbReference type="PANTHER" id="PTHR43048">
    <property type="entry name" value="METHYLMALONYL-COA EPIMERASE"/>
    <property type="match status" value="1"/>
</dbReference>
<evidence type="ECO:0000259" key="2">
    <source>
        <dbReference type="PROSITE" id="PS51819"/>
    </source>
</evidence>
<gene>
    <name evidence="3" type="ORF">VE26_07290</name>
</gene>
<reference evidence="3 4" key="1">
    <citation type="submission" date="2015-03" db="EMBL/GenBank/DDBJ databases">
        <authorList>
            <person name="Hassan Y."/>
            <person name="Lepp D."/>
            <person name="Li X.-Z."/>
            <person name="Zhou T."/>
        </authorList>
    </citation>
    <scope>NUCLEOTIDE SEQUENCE [LARGE SCALE GENOMIC DNA]</scope>
    <source>
        <strain evidence="3 4">IPL18</strain>
    </source>
</reference>
<dbReference type="GO" id="GO:0004493">
    <property type="term" value="F:methylmalonyl-CoA epimerase activity"/>
    <property type="evidence" value="ECO:0007669"/>
    <property type="project" value="TreeGrafter"/>
</dbReference>
<dbReference type="SUPFAM" id="SSF54593">
    <property type="entry name" value="Glyoxalase/Bleomycin resistance protein/Dihydroxybiphenyl dioxygenase"/>
    <property type="match status" value="1"/>
</dbReference>
<dbReference type="AlphaFoldDB" id="A0A0F5FLJ2"/>
<evidence type="ECO:0000313" key="4">
    <source>
        <dbReference type="Proteomes" id="UP000033649"/>
    </source>
</evidence>
<feature type="domain" description="VOC" evidence="2">
    <location>
        <begin position="5"/>
        <end position="124"/>
    </location>
</feature>
<dbReference type="InterPro" id="IPR051785">
    <property type="entry name" value="MMCE/EMCE_epimerase"/>
</dbReference>
<dbReference type="InterPro" id="IPR004360">
    <property type="entry name" value="Glyas_Fos-R_dOase_dom"/>
</dbReference>
<dbReference type="Gene3D" id="3.10.180.10">
    <property type="entry name" value="2,3-Dihydroxybiphenyl 1,2-Dioxygenase, domain 1"/>
    <property type="match status" value="1"/>
</dbReference>
<dbReference type="GO" id="GO:0046872">
    <property type="term" value="F:metal ion binding"/>
    <property type="evidence" value="ECO:0007669"/>
    <property type="project" value="UniProtKB-KW"/>
</dbReference>
<dbReference type="STRING" id="429727.VE26_07290"/>
<keyword evidence="1" id="KW-0479">Metal-binding</keyword>
<dbReference type="PROSITE" id="PS51819">
    <property type="entry name" value="VOC"/>
    <property type="match status" value="1"/>
</dbReference>
<evidence type="ECO:0000313" key="3">
    <source>
        <dbReference type="EMBL" id="KKB09668.1"/>
    </source>
</evidence>
<keyword evidence="4" id="KW-1185">Reference proteome</keyword>
<organism evidence="3 4">
    <name type="scientific">Devosia chinhatensis</name>
    <dbReference type="NCBI Taxonomy" id="429727"/>
    <lineage>
        <taxon>Bacteria</taxon>
        <taxon>Pseudomonadati</taxon>
        <taxon>Pseudomonadota</taxon>
        <taxon>Alphaproteobacteria</taxon>
        <taxon>Hyphomicrobiales</taxon>
        <taxon>Devosiaceae</taxon>
        <taxon>Devosia</taxon>
    </lineage>
</organism>
<dbReference type="EMBL" id="JZEY01000054">
    <property type="protein sequence ID" value="KKB09668.1"/>
    <property type="molecule type" value="Genomic_DNA"/>
</dbReference>
<proteinExistence type="predicted"/>
<dbReference type="Pfam" id="PF00903">
    <property type="entry name" value="Glyoxalase"/>
    <property type="match status" value="1"/>
</dbReference>
<dbReference type="PANTHER" id="PTHR43048:SF4">
    <property type="entry name" value="RING-CLEAVING DIOXYGENASE-RELATED"/>
    <property type="match status" value="1"/>
</dbReference>
<dbReference type="InterPro" id="IPR037523">
    <property type="entry name" value="VOC_core"/>
</dbReference>
<dbReference type="OrthoDB" id="9798430at2"/>